<comment type="similarity">
    <text evidence="1">Belongs to the cycloisomerase 2 family.</text>
</comment>
<dbReference type="AlphaFoldDB" id="A0A1H3LI62"/>
<evidence type="ECO:0000256" key="1">
    <source>
        <dbReference type="ARBA" id="ARBA00005564"/>
    </source>
</evidence>
<dbReference type="RefSeq" id="WP_175494119.1">
    <property type="nucleotide sequence ID" value="NZ_FNPZ01000001.1"/>
</dbReference>
<dbReference type="GO" id="GO:0016853">
    <property type="term" value="F:isomerase activity"/>
    <property type="evidence" value="ECO:0007669"/>
    <property type="project" value="UniProtKB-KW"/>
</dbReference>
<accession>A0A1H3LI62</accession>
<dbReference type="InterPro" id="IPR050282">
    <property type="entry name" value="Cycloisomerase_2"/>
</dbReference>
<dbReference type="PANTHER" id="PTHR30344:SF1">
    <property type="entry name" value="6-PHOSPHOGLUCONOLACTONASE"/>
    <property type="match status" value="1"/>
</dbReference>
<dbReference type="InterPro" id="IPR011045">
    <property type="entry name" value="N2O_reductase_N"/>
</dbReference>
<proteinExistence type="inferred from homology"/>
<name>A0A1H3LI62_9MICO</name>
<keyword evidence="3" id="KW-1185">Reference proteome</keyword>
<dbReference type="STRING" id="381665.SAMN05216554_0995"/>
<dbReference type="InterPro" id="IPR019405">
    <property type="entry name" value="Lactonase_7-beta_prop"/>
</dbReference>
<dbReference type="PANTHER" id="PTHR30344">
    <property type="entry name" value="6-PHOSPHOGLUCONOLACTONASE-RELATED"/>
    <property type="match status" value="1"/>
</dbReference>
<dbReference type="GO" id="GO:0017057">
    <property type="term" value="F:6-phosphogluconolactonase activity"/>
    <property type="evidence" value="ECO:0007669"/>
    <property type="project" value="TreeGrafter"/>
</dbReference>
<dbReference type="SUPFAM" id="SSF50974">
    <property type="entry name" value="Nitrous oxide reductase, N-terminal domain"/>
    <property type="match status" value="1"/>
</dbReference>
<dbReference type="Pfam" id="PF10282">
    <property type="entry name" value="Lactonase"/>
    <property type="match status" value="1"/>
</dbReference>
<dbReference type="EMBL" id="FNPZ01000001">
    <property type="protein sequence ID" value="SDY64083.1"/>
    <property type="molecule type" value="Genomic_DNA"/>
</dbReference>
<keyword evidence="2" id="KW-0413">Isomerase</keyword>
<organism evidence="2 3">
    <name type="scientific">Herbiconiux ginsengi</name>
    <dbReference type="NCBI Taxonomy" id="381665"/>
    <lineage>
        <taxon>Bacteria</taxon>
        <taxon>Bacillati</taxon>
        <taxon>Actinomycetota</taxon>
        <taxon>Actinomycetes</taxon>
        <taxon>Micrococcales</taxon>
        <taxon>Microbacteriaceae</taxon>
        <taxon>Herbiconiux</taxon>
    </lineage>
</organism>
<evidence type="ECO:0000313" key="3">
    <source>
        <dbReference type="Proteomes" id="UP000198891"/>
    </source>
</evidence>
<protein>
    <submittedName>
        <fullName evidence="2">6-phosphogluconolactonase, cycloisomerase 2 family</fullName>
    </submittedName>
</protein>
<sequence>MAGRVPGALNDPAALDTTTLWIGTSTAELGGSGHGIERVRVNDSSAPKHEPPIPAHSPSFLAAHPALPVLYAVEESTGNLVVLDVARESVRWLGPPQYACELPCHIHVDPRGRYLVVSGWGDGTIALFDLSPDGRPLLRDRVGLEGTVPPRAHSATTVREGKIATVDIANDSICFWRLDETEGMVSEYALDLPAMSGPRHLKVHGDGLVYVVTEYSGCVFVLRAGRAGRFTIAGSAPLRPHGTWSRTDLAAEITITDLGSATFAHVGVRGSDTIVTMRVAPNRTDLVAIDEVSCHGITPRHHTTVGSRLYVANRASNSIAVFQLGPSGLPTHRGDVDVGSPSCVVVMNDDVPAGPLRRGDSLGARIRHS</sequence>
<dbReference type="Gene3D" id="2.130.10.10">
    <property type="entry name" value="YVTN repeat-like/Quinoprotein amine dehydrogenase"/>
    <property type="match status" value="1"/>
</dbReference>
<dbReference type="Proteomes" id="UP000198891">
    <property type="component" value="Unassembled WGS sequence"/>
</dbReference>
<dbReference type="InterPro" id="IPR015943">
    <property type="entry name" value="WD40/YVTN_repeat-like_dom_sf"/>
</dbReference>
<evidence type="ECO:0000313" key="2">
    <source>
        <dbReference type="EMBL" id="SDY64083.1"/>
    </source>
</evidence>
<gene>
    <name evidence="2" type="ORF">SAMN05216554_0995</name>
</gene>
<reference evidence="2 3" key="1">
    <citation type="submission" date="2016-10" db="EMBL/GenBank/DDBJ databases">
        <authorList>
            <person name="de Groot N.N."/>
        </authorList>
    </citation>
    <scope>NUCLEOTIDE SEQUENCE [LARGE SCALE GENOMIC DNA]</scope>
    <source>
        <strain evidence="2 3">CGMCC 4.3491</strain>
    </source>
</reference>